<dbReference type="EMBL" id="NJIH01000015">
    <property type="protein sequence ID" value="OWT54504.1"/>
    <property type="molecule type" value="Genomic_DNA"/>
</dbReference>
<feature type="domain" description="Creatinase N-terminal" evidence="2">
    <location>
        <begin position="12"/>
        <end position="156"/>
    </location>
</feature>
<evidence type="ECO:0000259" key="1">
    <source>
        <dbReference type="Pfam" id="PF00557"/>
    </source>
</evidence>
<feature type="domain" description="Peptidase M24" evidence="1">
    <location>
        <begin position="165"/>
        <end position="379"/>
    </location>
</feature>
<reference evidence="4" key="1">
    <citation type="submission" date="2017-06" db="EMBL/GenBank/DDBJ databases">
        <title>Herbaspirillum phytohormonus sp. nov., isolated from the root nodule of Robinia pseudoacacia in lead-zinc mine.</title>
        <authorList>
            <person name="Fan M."/>
            <person name="Lin Y."/>
        </authorList>
    </citation>
    <scope>NUCLEOTIDE SEQUENCE [LARGE SCALE GENOMIC DNA]</scope>
    <source>
        <strain evidence="4">SC-089</strain>
    </source>
</reference>
<sequence>MNDKDVEIFKQRIRECERWMKEQGMVSLLVFAHGSNLGPATKSHGYMRYLCGWDGHQNDTALIIRPGNEPVLVVTNIFALYFSQSYFWIKNVRFVKAAALGSELAAMCGQREENRCRLGTLGLGEMPVNSWLALQEGIRGCEMIDAAPHFDELRLVKDAHQMRRHQQAAALCDHLFETLAAEIKRPRPAYQLQAELEHRARYAGAEFCMTWLTVGPQADYCRFFKEECERTPQRGDQVLLGIYLMLDGYWGHAIRTGTMGQPSASQQRVFDTAQRMWQGMLDALKAGQNLTHVHDAAEAALAADFPEDQERVFRFRHGHGLGHSYEDPVSSLAFPQHYDLDRSARPNVAGRAGMLFEIHPNLFVPGVGGAAIGDMVALEEQGYSILTSYPRHHLDWAA</sequence>
<dbReference type="OrthoDB" id="9761809at2"/>
<protein>
    <recommendedName>
        <fullName evidence="5">Peptidase M24 domain-containing protein</fullName>
    </recommendedName>
</protein>
<organism evidence="3 4">
    <name type="scientific">Candidimonas nitroreducens</name>
    <dbReference type="NCBI Taxonomy" id="683354"/>
    <lineage>
        <taxon>Bacteria</taxon>
        <taxon>Pseudomonadati</taxon>
        <taxon>Pseudomonadota</taxon>
        <taxon>Betaproteobacteria</taxon>
        <taxon>Burkholderiales</taxon>
        <taxon>Alcaligenaceae</taxon>
        <taxon>Candidimonas</taxon>
    </lineage>
</organism>
<evidence type="ECO:0008006" key="5">
    <source>
        <dbReference type="Google" id="ProtNLM"/>
    </source>
</evidence>
<dbReference type="RefSeq" id="WP_088605681.1">
    <property type="nucleotide sequence ID" value="NZ_NJIH01000015.1"/>
</dbReference>
<dbReference type="Gene3D" id="3.90.230.10">
    <property type="entry name" value="Creatinase/methionine aminopeptidase superfamily"/>
    <property type="match status" value="1"/>
</dbReference>
<dbReference type="PANTHER" id="PTHR46112">
    <property type="entry name" value="AMINOPEPTIDASE"/>
    <property type="match status" value="1"/>
</dbReference>
<dbReference type="SUPFAM" id="SSF53092">
    <property type="entry name" value="Creatinase/prolidase N-terminal domain"/>
    <property type="match status" value="1"/>
</dbReference>
<dbReference type="PANTHER" id="PTHR46112:SF2">
    <property type="entry name" value="XAA-PRO AMINOPEPTIDASE P-RELATED"/>
    <property type="match status" value="1"/>
</dbReference>
<dbReference type="InterPro" id="IPR000994">
    <property type="entry name" value="Pept_M24"/>
</dbReference>
<evidence type="ECO:0000313" key="4">
    <source>
        <dbReference type="Proteomes" id="UP000214603"/>
    </source>
</evidence>
<gene>
    <name evidence="3" type="ORF">CEY11_22575</name>
</gene>
<evidence type="ECO:0000313" key="3">
    <source>
        <dbReference type="EMBL" id="OWT54504.1"/>
    </source>
</evidence>
<dbReference type="Pfam" id="PF00557">
    <property type="entry name" value="Peptidase_M24"/>
    <property type="match status" value="1"/>
</dbReference>
<dbReference type="AlphaFoldDB" id="A0A225LZB6"/>
<dbReference type="InterPro" id="IPR050659">
    <property type="entry name" value="Peptidase_M24B"/>
</dbReference>
<evidence type="ECO:0000259" key="2">
    <source>
        <dbReference type="Pfam" id="PF01321"/>
    </source>
</evidence>
<dbReference type="Pfam" id="PF01321">
    <property type="entry name" value="Creatinase_N"/>
    <property type="match status" value="1"/>
</dbReference>
<proteinExistence type="predicted"/>
<dbReference type="InterPro" id="IPR029149">
    <property type="entry name" value="Creatin/AminoP/Spt16_N"/>
</dbReference>
<accession>A0A225LZB6</accession>
<keyword evidence="4" id="KW-1185">Reference proteome</keyword>
<dbReference type="Gene3D" id="3.40.350.10">
    <property type="entry name" value="Creatinase/prolidase N-terminal domain"/>
    <property type="match status" value="1"/>
</dbReference>
<dbReference type="InterPro" id="IPR000587">
    <property type="entry name" value="Creatinase_N"/>
</dbReference>
<name>A0A225LZB6_9BURK</name>
<dbReference type="InterPro" id="IPR036005">
    <property type="entry name" value="Creatinase/aminopeptidase-like"/>
</dbReference>
<dbReference type="SUPFAM" id="SSF55920">
    <property type="entry name" value="Creatinase/aminopeptidase"/>
    <property type="match status" value="1"/>
</dbReference>
<dbReference type="CDD" id="cd01066">
    <property type="entry name" value="APP_MetAP"/>
    <property type="match status" value="1"/>
</dbReference>
<comment type="caution">
    <text evidence="3">The sequence shown here is derived from an EMBL/GenBank/DDBJ whole genome shotgun (WGS) entry which is preliminary data.</text>
</comment>
<dbReference type="Proteomes" id="UP000214603">
    <property type="component" value="Unassembled WGS sequence"/>
</dbReference>